<organism evidence="2 3">
    <name type="scientific">Noviherbaspirillum galbum</name>
    <dbReference type="NCBI Taxonomy" id="2709383"/>
    <lineage>
        <taxon>Bacteria</taxon>
        <taxon>Pseudomonadati</taxon>
        <taxon>Pseudomonadota</taxon>
        <taxon>Betaproteobacteria</taxon>
        <taxon>Burkholderiales</taxon>
        <taxon>Oxalobacteraceae</taxon>
        <taxon>Noviherbaspirillum</taxon>
    </lineage>
</organism>
<evidence type="ECO:0000313" key="3">
    <source>
        <dbReference type="Proteomes" id="UP000482155"/>
    </source>
</evidence>
<dbReference type="RefSeq" id="WP_163959769.1">
    <property type="nucleotide sequence ID" value="NZ_JAAIVB010000003.1"/>
</dbReference>
<sequence length="103" mass="11209">MEVSSLFPYFGWADAPGEGWGNHFAGSHPPGGPDMPETSGSSEPIEGSATPEEPECHHADLVREQPDPLAGHHSAPWHQTAIVPPHTRPCPVIRNDDILFHFE</sequence>
<evidence type="ECO:0000256" key="1">
    <source>
        <dbReference type="SAM" id="MobiDB-lite"/>
    </source>
</evidence>
<dbReference type="AlphaFoldDB" id="A0A6B3SFD1"/>
<dbReference type="Proteomes" id="UP000482155">
    <property type="component" value="Unassembled WGS sequence"/>
</dbReference>
<feature type="region of interest" description="Disordered" evidence="1">
    <location>
        <begin position="18"/>
        <end position="89"/>
    </location>
</feature>
<gene>
    <name evidence="2" type="ORF">G3574_00425</name>
</gene>
<accession>A0A6B3SFD1</accession>
<reference evidence="2 3" key="1">
    <citation type="submission" date="2020-02" db="EMBL/GenBank/DDBJ databases">
        <authorList>
            <person name="Kim M.K."/>
        </authorList>
    </citation>
    <scope>NUCLEOTIDE SEQUENCE [LARGE SCALE GENOMIC DNA]</scope>
    <source>
        <strain evidence="2 3">17J57-3</strain>
    </source>
</reference>
<dbReference type="EMBL" id="JAAIVB010000003">
    <property type="protein sequence ID" value="NEX59531.1"/>
    <property type="molecule type" value="Genomic_DNA"/>
</dbReference>
<proteinExistence type="predicted"/>
<comment type="caution">
    <text evidence="2">The sequence shown here is derived from an EMBL/GenBank/DDBJ whole genome shotgun (WGS) entry which is preliminary data.</text>
</comment>
<protein>
    <submittedName>
        <fullName evidence="2">Uncharacterized protein</fullName>
    </submittedName>
</protein>
<name>A0A6B3SFD1_9BURK</name>
<keyword evidence="3" id="KW-1185">Reference proteome</keyword>
<feature type="compositionally biased region" description="Basic and acidic residues" evidence="1">
    <location>
        <begin position="54"/>
        <end position="66"/>
    </location>
</feature>
<evidence type="ECO:0000313" key="2">
    <source>
        <dbReference type="EMBL" id="NEX59531.1"/>
    </source>
</evidence>